<organism evidence="1 2">
    <name type="scientific">Chondrus crispus</name>
    <name type="common">Carrageen Irish moss</name>
    <name type="synonym">Polymorpha crispa</name>
    <dbReference type="NCBI Taxonomy" id="2769"/>
    <lineage>
        <taxon>Eukaryota</taxon>
        <taxon>Rhodophyta</taxon>
        <taxon>Florideophyceae</taxon>
        <taxon>Rhodymeniophycidae</taxon>
        <taxon>Gigartinales</taxon>
        <taxon>Gigartinaceae</taxon>
        <taxon>Chondrus</taxon>
    </lineage>
</organism>
<evidence type="ECO:0000313" key="2">
    <source>
        <dbReference type="Proteomes" id="UP000012073"/>
    </source>
</evidence>
<name>R7Q906_CHOCR</name>
<protein>
    <submittedName>
        <fullName evidence="1">Uncharacterized protein</fullName>
    </submittedName>
</protein>
<sequence>MEIESETAAINRELLYIPNATVFSLDDDHLRMAFSALVVLTHLRQLNNQKKSLGPLDNALCSALNPFFWLGTLQELERNCYIRGSGSYN</sequence>
<gene>
    <name evidence="1" type="ORF">CHC_T00002628001</name>
</gene>
<proteinExistence type="predicted"/>
<evidence type="ECO:0000313" key="1">
    <source>
        <dbReference type="EMBL" id="CDF33955.1"/>
    </source>
</evidence>
<keyword evidence="2" id="KW-1185">Reference proteome</keyword>
<dbReference type="KEGG" id="ccp:CHC_T00002628001"/>
<dbReference type="AlphaFoldDB" id="R7Q906"/>
<reference evidence="2" key="1">
    <citation type="journal article" date="2013" name="Proc. Natl. Acad. Sci. U.S.A.">
        <title>Genome structure and metabolic features in the red seaweed Chondrus crispus shed light on evolution of the Archaeplastida.</title>
        <authorList>
            <person name="Collen J."/>
            <person name="Porcel B."/>
            <person name="Carre W."/>
            <person name="Ball S.G."/>
            <person name="Chaparro C."/>
            <person name="Tonon T."/>
            <person name="Barbeyron T."/>
            <person name="Michel G."/>
            <person name="Noel B."/>
            <person name="Valentin K."/>
            <person name="Elias M."/>
            <person name="Artiguenave F."/>
            <person name="Arun A."/>
            <person name="Aury J.M."/>
            <person name="Barbosa-Neto J.F."/>
            <person name="Bothwell J.H."/>
            <person name="Bouget F.Y."/>
            <person name="Brillet L."/>
            <person name="Cabello-Hurtado F."/>
            <person name="Capella-Gutierrez S."/>
            <person name="Charrier B."/>
            <person name="Cladiere L."/>
            <person name="Cock J.M."/>
            <person name="Coelho S.M."/>
            <person name="Colleoni C."/>
            <person name="Czjzek M."/>
            <person name="Da Silva C."/>
            <person name="Delage L."/>
            <person name="Denoeud F."/>
            <person name="Deschamps P."/>
            <person name="Dittami S.M."/>
            <person name="Gabaldon T."/>
            <person name="Gachon C.M."/>
            <person name="Groisillier A."/>
            <person name="Herve C."/>
            <person name="Jabbari K."/>
            <person name="Katinka M."/>
            <person name="Kloareg B."/>
            <person name="Kowalczyk N."/>
            <person name="Labadie K."/>
            <person name="Leblanc C."/>
            <person name="Lopez P.J."/>
            <person name="McLachlan D.H."/>
            <person name="Meslet-Cladiere L."/>
            <person name="Moustafa A."/>
            <person name="Nehr Z."/>
            <person name="Nyvall Collen P."/>
            <person name="Panaud O."/>
            <person name="Partensky F."/>
            <person name="Poulain J."/>
            <person name="Rensing S.A."/>
            <person name="Rousvoal S."/>
            <person name="Samson G."/>
            <person name="Symeonidi A."/>
            <person name="Weissenbach J."/>
            <person name="Zambounis A."/>
            <person name="Wincker P."/>
            <person name="Boyen C."/>
        </authorList>
    </citation>
    <scope>NUCLEOTIDE SEQUENCE [LARGE SCALE GENOMIC DNA]</scope>
    <source>
        <strain evidence="2">cv. Stackhouse</strain>
    </source>
</reference>
<dbReference type="Proteomes" id="UP000012073">
    <property type="component" value="Unassembled WGS sequence"/>
</dbReference>
<dbReference type="GeneID" id="17321495"/>
<dbReference type="Gramene" id="CDF33955">
    <property type="protein sequence ID" value="CDF33955"/>
    <property type="gene ID" value="CHC_T00002628001"/>
</dbReference>
<dbReference type="RefSeq" id="XP_005713774.1">
    <property type="nucleotide sequence ID" value="XM_005713717.1"/>
</dbReference>
<accession>R7Q906</accession>
<dbReference type="EMBL" id="HG001663">
    <property type="protein sequence ID" value="CDF33955.1"/>
    <property type="molecule type" value="Genomic_DNA"/>
</dbReference>